<evidence type="ECO:0000313" key="5">
    <source>
        <dbReference type="Proteomes" id="UP000235703"/>
    </source>
</evidence>
<feature type="binding site" evidence="1">
    <location>
        <position position="142"/>
    </location>
    <ligand>
        <name>Mn(2+)</name>
        <dbReference type="ChEBI" id="CHEBI:29035"/>
        <label>2</label>
    </ligand>
</feature>
<feature type="compositionally biased region" description="Low complexity" evidence="2">
    <location>
        <begin position="411"/>
        <end position="428"/>
    </location>
</feature>
<comment type="caution">
    <text evidence="4">The sequence shown here is derived from an EMBL/GenBank/DDBJ whole genome shotgun (WGS) entry which is preliminary data.</text>
</comment>
<dbReference type="PANTHER" id="PTHR11014">
    <property type="entry name" value="PEPTIDASE M20 FAMILY MEMBER"/>
    <property type="match status" value="1"/>
</dbReference>
<gene>
    <name evidence="4" type="ORF">CJ198_12920</name>
</gene>
<dbReference type="Gene3D" id="3.30.70.360">
    <property type="match status" value="1"/>
</dbReference>
<feature type="binding site" evidence="1">
    <location>
        <position position="170"/>
    </location>
    <ligand>
        <name>Mn(2+)</name>
        <dbReference type="ChEBI" id="CHEBI:29035"/>
        <label>2</label>
    </ligand>
</feature>
<keyword evidence="4" id="KW-0378">Hydrolase</keyword>
<evidence type="ECO:0000313" key="4">
    <source>
        <dbReference type="EMBL" id="PMB97200.1"/>
    </source>
</evidence>
<evidence type="ECO:0000256" key="1">
    <source>
        <dbReference type="PIRSR" id="PIRSR005962-1"/>
    </source>
</evidence>
<keyword evidence="1" id="KW-0479">Metal-binding</keyword>
<protein>
    <submittedName>
        <fullName evidence="4">Amidohydrolase</fullName>
    </submittedName>
</protein>
<dbReference type="InterPro" id="IPR002933">
    <property type="entry name" value="Peptidase_M20"/>
</dbReference>
<feature type="compositionally biased region" description="Acidic residues" evidence="2">
    <location>
        <begin position="433"/>
        <end position="444"/>
    </location>
</feature>
<dbReference type="SUPFAM" id="SSF53187">
    <property type="entry name" value="Zn-dependent exopeptidases"/>
    <property type="match status" value="1"/>
</dbReference>
<keyword evidence="5" id="KW-1185">Reference proteome</keyword>
<dbReference type="Proteomes" id="UP000235703">
    <property type="component" value="Unassembled WGS sequence"/>
</dbReference>
<feature type="domain" description="Peptidase M20 dimerisation" evidence="3">
    <location>
        <begin position="194"/>
        <end position="279"/>
    </location>
</feature>
<dbReference type="CDD" id="cd03886">
    <property type="entry name" value="M20_Acy1"/>
    <property type="match status" value="1"/>
</dbReference>
<dbReference type="OrthoDB" id="9777385at2"/>
<dbReference type="SUPFAM" id="SSF55031">
    <property type="entry name" value="Bacterial exopeptidase dimerisation domain"/>
    <property type="match status" value="1"/>
</dbReference>
<dbReference type="Pfam" id="PF01546">
    <property type="entry name" value="Peptidase_M20"/>
    <property type="match status" value="1"/>
</dbReference>
<accession>A0A2N6PEV5</accession>
<dbReference type="Pfam" id="PF07687">
    <property type="entry name" value="M20_dimer"/>
    <property type="match status" value="1"/>
</dbReference>
<evidence type="ECO:0000256" key="2">
    <source>
        <dbReference type="SAM" id="MobiDB-lite"/>
    </source>
</evidence>
<dbReference type="EMBL" id="PNFZ01000009">
    <property type="protein sequence ID" value="PMB97200.1"/>
    <property type="molecule type" value="Genomic_DNA"/>
</dbReference>
<keyword evidence="1" id="KW-0464">Manganese</keyword>
<dbReference type="InterPro" id="IPR011650">
    <property type="entry name" value="Peptidase_M20_dimer"/>
</dbReference>
<dbReference type="PIRSF" id="PIRSF005962">
    <property type="entry name" value="Pept_M20D_amidohydro"/>
    <property type="match status" value="1"/>
</dbReference>
<dbReference type="AlphaFoldDB" id="A0A2N6PEV5"/>
<dbReference type="Gene3D" id="3.40.630.10">
    <property type="entry name" value="Zn peptidases"/>
    <property type="match status" value="1"/>
</dbReference>
<proteinExistence type="predicted"/>
<sequence length="444" mass="46600">MSIISAAAAATLLPELQRLRRDLHREPELGLDLPKTQARVAAGLDGLDVEVTYGQSLSSLTVVLRGGKRDPEKPVAVLLRGDMDALPVTEATGFDFASTNGAMHACGHDLHTTGLYGALRLLHDVRDELAGDVIFMFQPGEEGYDGAGHMLREGVLEAAGVPVIAAFGVHVSADQPLGNLYCRPGSYMSAFSIMNITVRGKGGHASRPHTGRDPIQAGAMLVGQLQEYATRRFDAFDPVIITVGQFHAGTAPNVIPDTAELTVGIRCFSQATTARTEAELPNLVSTLVSAHGLEADVDYRSVLPPVINDETETAFYLDTAAEVFGPSRTHLVTVPKPGSEDFSRILQQVPGTYGHLGAALPGTVAEEQDSNHSPRARHTDEGLADHARFLAALAAGRLHQHAAAAPAWPGAGAAVDAGAAAGDGAGARSTDPEAGETETEGNLR</sequence>
<evidence type="ECO:0000259" key="3">
    <source>
        <dbReference type="Pfam" id="PF07687"/>
    </source>
</evidence>
<feature type="region of interest" description="Disordered" evidence="2">
    <location>
        <begin position="411"/>
        <end position="444"/>
    </location>
</feature>
<dbReference type="NCBIfam" id="TIGR01891">
    <property type="entry name" value="amidohydrolases"/>
    <property type="match status" value="1"/>
</dbReference>
<dbReference type="InterPro" id="IPR017439">
    <property type="entry name" value="Amidohydrolase"/>
</dbReference>
<dbReference type="InterPro" id="IPR036264">
    <property type="entry name" value="Bact_exopeptidase_dim_dom"/>
</dbReference>
<name>A0A2N6PEV5_9MICO</name>
<dbReference type="GO" id="GO:0016787">
    <property type="term" value="F:hydrolase activity"/>
    <property type="evidence" value="ECO:0007669"/>
    <property type="project" value="UniProtKB-KW"/>
</dbReference>
<comment type="cofactor">
    <cofactor evidence="1">
        <name>Mn(2+)</name>
        <dbReference type="ChEBI" id="CHEBI:29035"/>
    </cofactor>
    <text evidence="1">The Mn(2+) ion enhances activity.</text>
</comment>
<feature type="binding site" evidence="1">
    <location>
        <position position="108"/>
    </location>
    <ligand>
        <name>Mn(2+)</name>
        <dbReference type="ChEBI" id="CHEBI:29035"/>
        <label>2</label>
    </ligand>
</feature>
<reference evidence="4 5" key="1">
    <citation type="submission" date="2017-09" db="EMBL/GenBank/DDBJ databases">
        <title>Bacterial strain isolated from the female urinary microbiota.</title>
        <authorList>
            <person name="Thomas-White K."/>
            <person name="Kumar N."/>
            <person name="Forster S."/>
            <person name="Putonti C."/>
            <person name="Lawley T."/>
            <person name="Wolfe A.J."/>
        </authorList>
    </citation>
    <scope>NUCLEOTIDE SEQUENCE [LARGE SCALE GENOMIC DNA]</scope>
    <source>
        <strain evidence="4 5">UMB0680</strain>
    </source>
</reference>
<feature type="binding site" evidence="1">
    <location>
        <position position="106"/>
    </location>
    <ligand>
        <name>Mn(2+)</name>
        <dbReference type="ChEBI" id="CHEBI:29035"/>
        <label>2</label>
    </ligand>
</feature>
<organism evidence="4 5">
    <name type="scientific">Brevibacterium luteolum</name>
    <dbReference type="NCBI Taxonomy" id="199591"/>
    <lineage>
        <taxon>Bacteria</taxon>
        <taxon>Bacillati</taxon>
        <taxon>Actinomycetota</taxon>
        <taxon>Actinomycetes</taxon>
        <taxon>Micrococcales</taxon>
        <taxon>Brevibacteriaceae</taxon>
        <taxon>Brevibacterium</taxon>
    </lineage>
</organism>
<dbReference type="PANTHER" id="PTHR11014:SF63">
    <property type="entry name" value="METALLOPEPTIDASE, PUTATIVE (AFU_ORTHOLOGUE AFUA_6G09600)-RELATED"/>
    <property type="match status" value="1"/>
</dbReference>
<dbReference type="RefSeq" id="WP_102163014.1">
    <property type="nucleotide sequence ID" value="NZ_PNFZ01000009.1"/>
</dbReference>
<dbReference type="GO" id="GO:0046872">
    <property type="term" value="F:metal ion binding"/>
    <property type="evidence" value="ECO:0007669"/>
    <property type="project" value="UniProtKB-KW"/>
</dbReference>
<feature type="binding site" evidence="1">
    <location>
        <position position="372"/>
    </location>
    <ligand>
        <name>Mn(2+)</name>
        <dbReference type="ChEBI" id="CHEBI:29035"/>
        <label>2</label>
    </ligand>
</feature>